<dbReference type="InterPro" id="IPR027417">
    <property type="entry name" value="P-loop_NTPase"/>
</dbReference>
<dbReference type="Gene3D" id="3.40.50.300">
    <property type="entry name" value="P-loop containing nucleotide triphosphate hydrolases"/>
    <property type="match status" value="1"/>
</dbReference>
<dbReference type="RefSeq" id="WP_377367320.1">
    <property type="nucleotide sequence ID" value="NZ_JBHTMN010000011.1"/>
</dbReference>
<keyword evidence="3" id="KW-0067">ATP-binding</keyword>
<dbReference type="PANTHER" id="PTHR30258">
    <property type="entry name" value="TYPE II SECRETION SYSTEM PROTEIN GSPE-RELATED"/>
    <property type="match status" value="1"/>
</dbReference>
<evidence type="ECO:0000313" key="5">
    <source>
        <dbReference type="EMBL" id="MFD1383754.1"/>
    </source>
</evidence>
<accession>A0ABW4B0K7</accession>
<dbReference type="EMBL" id="JBHTMN010000011">
    <property type="protein sequence ID" value="MFD1383754.1"/>
    <property type="molecule type" value="Genomic_DNA"/>
</dbReference>
<feature type="domain" description="Bacterial type II secretion system protein E" evidence="4">
    <location>
        <begin position="197"/>
        <end position="211"/>
    </location>
</feature>
<proteinExistence type="inferred from homology"/>
<evidence type="ECO:0000259" key="4">
    <source>
        <dbReference type="PROSITE" id="PS00662"/>
    </source>
</evidence>
<dbReference type="InterPro" id="IPR001482">
    <property type="entry name" value="T2SS/T4SS_dom"/>
</dbReference>
<comment type="caution">
    <text evidence="5">The sequence shown here is derived from an EMBL/GenBank/DDBJ whole genome shotgun (WGS) entry which is preliminary data.</text>
</comment>
<evidence type="ECO:0000256" key="1">
    <source>
        <dbReference type="ARBA" id="ARBA00006611"/>
    </source>
</evidence>
<dbReference type="Gene3D" id="3.30.450.90">
    <property type="match status" value="1"/>
</dbReference>
<gene>
    <name evidence="5" type="ORF">ACFQ45_10265</name>
</gene>
<dbReference type="Proteomes" id="UP001597059">
    <property type="component" value="Unassembled WGS sequence"/>
</dbReference>
<dbReference type="CDD" id="cd01129">
    <property type="entry name" value="PulE-GspE-like"/>
    <property type="match status" value="1"/>
</dbReference>
<dbReference type="Pfam" id="PF00437">
    <property type="entry name" value="T2SSE"/>
    <property type="match status" value="1"/>
</dbReference>
<organism evidence="5 6">
    <name type="scientific">Rhodanobacter aciditrophus</name>
    <dbReference type="NCBI Taxonomy" id="1623218"/>
    <lineage>
        <taxon>Bacteria</taxon>
        <taxon>Pseudomonadati</taxon>
        <taxon>Pseudomonadota</taxon>
        <taxon>Gammaproteobacteria</taxon>
        <taxon>Lysobacterales</taxon>
        <taxon>Rhodanobacteraceae</taxon>
        <taxon>Rhodanobacter</taxon>
    </lineage>
</organism>
<dbReference type="PROSITE" id="PS00662">
    <property type="entry name" value="T2SP_E"/>
    <property type="match status" value="1"/>
</dbReference>
<comment type="similarity">
    <text evidence="1">Belongs to the GSP E family.</text>
</comment>
<name>A0ABW4B0K7_9GAMM</name>
<keyword evidence="2" id="KW-0547">Nucleotide-binding</keyword>
<dbReference type="PANTHER" id="PTHR30258:SF1">
    <property type="entry name" value="PROTEIN TRANSPORT PROTEIN HOFB HOMOLOG"/>
    <property type="match status" value="1"/>
</dbReference>
<evidence type="ECO:0000313" key="6">
    <source>
        <dbReference type="Proteomes" id="UP001597059"/>
    </source>
</evidence>
<dbReference type="SUPFAM" id="SSF52540">
    <property type="entry name" value="P-loop containing nucleoside triphosphate hydrolases"/>
    <property type="match status" value="1"/>
</dbReference>
<evidence type="ECO:0000256" key="2">
    <source>
        <dbReference type="ARBA" id="ARBA00022741"/>
    </source>
</evidence>
<sequence>MNLDALLADAIQRNASDIHLLLLSDQTTQMRYRIYGQLTKRESFSNGLTLINKIKINADLNVAESRRIQEGQFSFVLHGDTYFIRVSIVNSDLGEKVALRVLSPLKQLSLVKLGLSIAQNNALEHAISQKSGLILVCGATGSGKTTTLYSCLERIDDGSRTIYTIEDPIELPLPNIYQFEPNDSLEIDTLALLKSFMRQDPDVIMVGEIRDAKTADLAISAALTGHLVLATIHANSPLNVIHRCRHWNLDFFSLVSSLSLIIHQSMRYEEQGCKPKFSILRPKWGVNLPSTYQALIQETDLWQQVGSES</sequence>
<evidence type="ECO:0000256" key="3">
    <source>
        <dbReference type="ARBA" id="ARBA00022840"/>
    </source>
</evidence>
<reference evidence="6" key="1">
    <citation type="journal article" date="2019" name="Int. J. Syst. Evol. Microbiol.">
        <title>The Global Catalogue of Microorganisms (GCM) 10K type strain sequencing project: providing services to taxonomists for standard genome sequencing and annotation.</title>
        <authorList>
            <consortium name="The Broad Institute Genomics Platform"/>
            <consortium name="The Broad Institute Genome Sequencing Center for Infectious Disease"/>
            <person name="Wu L."/>
            <person name="Ma J."/>
        </authorList>
    </citation>
    <scope>NUCLEOTIDE SEQUENCE [LARGE SCALE GENOMIC DNA]</scope>
    <source>
        <strain evidence="6">JCM 30774</strain>
    </source>
</reference>
<protein>
    <submittedName>
        <fullName evidence="5">GspE/PulE family protein</fullName>
    </submittedName>
</protein>
<keyword evidence="6" id="KW-1185">Reference proteome</keyword>